<keyword evidence="2" id="KW-0464">Manganese</keyword>
<dbReference type="PANTHER" id="PTHR11014:SF63">
    <property type="entry name" value="METALLOPEPTIDASE, PUTATIVE (AFU_ORTHOLOGUE AFUA_6G09600)-RELATED"/>
    <property type="match status" value="1"/>
</dbReference>
<keyword evidence="2" id="KW-0479">Metal-binding</keyword>
<dbReference type="GO" id="GO:0046872">
    <property type="term" value="F:metal ion binding"/>
    <property type="evidence" value="ECO:0007669"/>
    <property type="project" value="UniProtKB-KW"/>
</dbReference>
<dbReference type="KEGG" id="rain:Rai3103_16800"/>
<comment type="cofactor">
    <cofactor evidence="2">
        <name>Mn(2+)</name>
        <dbReference type="ChEBI" id="CHEBI:29035"/>
    </cofactor>
    <text evidence="2">The Mn(2+) ion enhances activity.</text>
</comment>
<keyword evidence="1 4" id="KW-0378">Hydrolase</keyword>
<dbReference type="Pfam" id="PF07687">
    <property type="entry name" value="M20_dimer"/>
    <property type="match status" value="1"/>
</dbReference>
<dbReference type="FunFam" id="3.30.70.360:FF:000001">
    <property type="entry name" value="N-acetyldiaminopimelate deacetylase"/>
    <property type="match status" value="1"/>
</dbReference>
<evidence type="ECO:0000256" key="1">
    <source>
        <dbReference type="ARBA" id="ARBA00022801"/>
    </source>
</evidence>
<dbReference type="Proteomes" id="UP000386847">
    <property type="component" value="Chromosome"/>
</dbReference>
<dbReference type="AlphaFoldDB" id="A0A5Q2FHG8"/>
<dbReference type="Pfam" id="PF01546">
    <property type="entry name" value="Peptidase_M20"/>
    <property type="match status" value="1"/>
</dbReference>
<dbReference type="GO" id="GO:0050118">
    <property type="term" value="F:N-acetyldiaminopimelate deacetylase activity"/>
    <property type="evidence" value="ECO:0007669"/>
    <property type="project" value="UniProtKB-ARBA"/>
</dbReference>
<evidence type="ECO:0000256" key="2">
    <source>
        <dbReference type="PIRSR" id="PIRSR005962-1"/>
    </source>
</evidence>
<dbReference type="Gene3D" id="3.40.630.10">
    <property type="entry name" value="Zn peptidases"/>
    <property type="match status" value="1"/>
</dbReference>
<dbReference type="PANTHER" id="PTHR11014">
    <property type="entry name" value="PEPTIDASE M20 FAMILY MEMBER"/>
    <property type="match status" value="1"/>
</dbReference>
<dbReference type="InterPro" id="IPR017439">
    <property type="entry name" value="Amidohydrolase"/>
</dbReference>
<dbReference type="NCBIfam" id="TIGR01891">
    <property type="entry name" value="amidohydrolases"/>
    <property type="match status" value="1"/>
</dbReference>
<dbReference type="GO" id="GO:0019877">
    <property type="term" value="P:diaminopimelate biosynthetic process"/>
    <property type="evidence" value="ECO:0007669"/>
    <property type="project" value="UniProtKB-ARBA"/>
</dbReference>
<feature type="binding site" evidence="2">
    <location>
        <position position="147"/>
    </location>
    <ligand>
        <name>Mn(2+)</name>
        <dbReference type="ChEBI" id="CHEBI:29035"/>
        <label>2</label>
    </ligand>
</feature>
<accession>A0A5Q2FHG8</accession>
<feature type="binding site" evidence="2">
    <location>
        <position position="174"/>
    </location>
    <ligand>
        <name>Mn(2+)</name>
        <dbReference type="ChEBI" id="CHEBI:29035"/>
        <label>2</label>
    </ligand>
</feature>
<dbReference type="PIRSF" id="PIRSF005962">
    <property type="entry name" value="Pept_M20D_amidohydro"/>
    <property type="match status" value="1"/>
</dbReference>
<reference evidence="4 5" key="1">
    <citation type="submission" date="2019-10" db="EMBL/GenBank/DDBJ databases">
        <title>Genomic analysis of Raineyella sp. CBA3103.</title>
        <authorList>
            <person name="Roh S.W."/>
        </authorList>
    </citation>
    <scope>NUCLEOTIDE SEQUENCE [LARGE SCALE GENOMIC DNA]</scope>
    <source>
        <strain evidence="4 5">CBA3103</strain>
    </source>
</reference>
<evidence type="ECO:0000259" key="3">
    <source>
        <dbReference type="Pfam" id="PF07687"/>
    </source>
</evidence>
<feature type="binding site" evidence="2">
    <location>
        <position position="375"/>
    </location>
    <ligand>
        <name>Mn(2+)</name>
        <dbReference type="ChEBI" id="CHEBI:29035"/>
        <label>2</label>
    </ligand>
</feature>
<feature type="binding site" evidence="2">
    <location>
        <position position="111"/>
    </location>
    <ligand>
        <name>Mn(2+)</name>
        <dbReference type="ChEBI" id="CHEBI:29035"/>
        <label>2</label>
    </ligand>
</feature>
<feature type="binding site" evidence="2">
    <location>
        <position position="113"/>
    </location>
    <ligand>
        <name>Mn(2+)</name>
        <dbReference type="ChEBI" id="CHEBI:29035"/>
        <label>2</label>
    </ligand>
</feature>
<dbReference type="RefSeq" id="WP_153573523.1">
    <property type="nucleotide sequence ID" value="NZ_CP045725.1"/>
</dbReference>
<organism evidence="4 5">
    <name type="scientific">Raineyella fluvialis</name>
    <dbReference type="NCBI Taxonomy" id="2662261"/>
    <lineage>
        <taxon>Bacteria</taxon>
        <taxon>Bacillati</taxon>
        <taxon>Actinomycetota</taxon>
        <taxon>Actinomycetes</taxon>
        <taxon>Propionibacteriales</taxon>
        <taxon>Propionibacteriaceae</taxon>
        <taxon>Raineyella</taxon>
    </lineage>
</organism>
<keyword evidence="5" id="KW-1185">Reference proteome</keyword>
<gene>
    <name evidence="4" type="ORF">Rai3103_16800</name>
</gene>
<feature type="domain" description="Peptidase M20 dimerisation" evidence="3">
    <location>
        <begin position="196"/>
        <end position="291"/>
    </location>
</feature>
<evidence type="ECO:0000313" key="5">
    <source>
        <dbReference type="Proteomes" id="UP000386847"/>
    </source>
</evidence>
<dbReference type="SUPFAM" id="SSF55031">
    <property type="entry name" value="Bacterial exopeptidase dimerisation domain"/>
    <property type="match status" value="1"/>
</dbReference>
<dbReference type="InterPro" id="IPR036264">
    <property type="entry name" value="Bact_exopeptidase_dim_dom"/>
</dbReference>
<protein>
    <submittedName>
        <fullName evidence="4">Amidohydrolase</fullName>
    </submittedName>
</protein>
<dbReference type="SUPFAM" id="SSF53187">
    <property type="entry name" value="Zn-dependent exopeptidases"/>
    <property type="match status" value="1"/>
</dbReference>
<dbReference type="InterPro" id="IPR011650">
    <property type="entry name" value="Peptidase_M20_dimer"/>
</dbReference>
<name>A0A5Q2FHG8_9ACTN</name>
<dbReference type="InterPro" id="IPR002933">
    <property type="entry name" value="Peptidase_M20"/>
</dbReference>
<evidence type="ECO:0000313" key="4">
    <source>
        <dbReference type="EMBL" id="QGF24994.1"/>
    </source>
</evidence>
<dbReference type="Gene3D" id="3.30.70.360">
    <property type="match status" value="1"/>
</dbReference>
<sequence>MSNVTPVLAGLDATTAWQEKLYQQLHAHPELSFQETETSAEIVRRLESFGYEVQRIGGGVVGVLANGEGPTVLARADMDALPVKENTGLPYASQVTAVDDQGNTVPVMHACGHDVHVTAGLGAAELLSASKDRWSGTYIALFQPAEELAAGSRRMVDEGLVGAVPTPDVCLAQHVMPGVAGNVASRPGAVMSAADSIRITVYGKGSHGSMPHLGIDPVLLAASIVQSLQSIVARVLAPGDFGVVTVGSLQAGTKANIIPDNAVLRVNIRAYDTEVRDTILASIERIVRAECQAAGSPREPDFEYYDHYPLTHNSAEQTAKVMDAFRDHFGEDRVAVGEPVTASEDFSTIPEAFGAPYVYWFTGGFLPGMPVFPNHNPGFAPAMQPTLRTGTEAIVVAAMAYFGKETAEQ</sequence>
<proteinExistence type="predicted"/>
<dbReference type="EMBL" id="CP045725">
    <property type="protein sequence ID" value="QGF24994.1"/>
    <property type="molecule type" value="Genomic_DNA"/>
</dbReference>